<dbReference type="EMBL" id="JAMTCD010000003">
    <property type="protein sequence ID" value="MCT7940925.1"/>
    <property type="molecule type" value="Genomic_DNA"/>
</dbReference>
<reference evidence="4" key="1">
    <citation type="journal article" date="2023" name="Int. J. Syst. Evol. Microbiol.">
        <title>&lt;i&gt;Shewanella septentrionalis&lt;/i&gt; sp. nov. and &lt;i&gt;Shewanella holmiensis&lt;/i&gt; sp. nov., isolated from Baltic Sea water and sediments.</title>
        <authorList>
            <person name="Martin-Rodriguez A.J."/>
            <person name="Thorell K."/>
            <person name="Joffre E."/>
            <person name="Jensie-Markopoulos S."/>
            <person name="Moore E.R.B."/>
            <person name="Sjoling A."/>
        </authorList>
    </citation>
    <scope>NUCLEOTIDE SEQUENCE</scope>
    <source>
        <strain evidence="4">SP1S2-7</strain>
    </source>
</reference>
<feature type="domain" description="Outer membrane protein beta-barrel" evidence="3">
    <location>
        <begin position="16"/>
        <end position="204"/>
    </location>
</feature>
<organism evidence="4 5">
    <name type="scientific">Shewanella holmiensis</name>
    <dbReference type="NCBI Taxonomy" id="2952222"/>
    <lineage>
        <taxon>Bacteria</taxon>
        <taxon>Pseudomonadati</taxon>
        <taxon>Pseudomonadota</taxon>
        <taxon>Gammaproteobacteria</taxon>
        <taxon>Alteromonadales</taxon>
        <taxon>Shewanellaceae</taxon>
        <taxon>Shewanella</taxon>
    </lineage>
</organism>
<evidence type="ECO:0000259" key="3">
    <source>
        <dbReference type="Pfam" id="PF13505"/>
    </source>
</evidence>
<dbReference type="AlphaFoldDB" id="A0A9X3ATX0"/>
<dbReference type="Gene3D" id="2.40.160.20">
    <property type="match status" value="1"/>
</dbReference>
<name>A0A9X3ATX0_9GAMM</name>
<dbReference type="InterPro" id="IPR011250">
    <property type="entry name" value="OMP/PagP_B-barrel"/>
</dbReference>
<evidence type="ECO:0000313" key="4">
    <source>
        <dbReference type="EMBL" id="MCT7940925.1"/>
    </source>
</evidence>
<evidence type="ECO:0000256" key="2">
    <source>
        <dbReference type="SAM" id="SignalP"/>
    </source>
</evidence>
<sequence length="204" mass="21914">MVKKIILGLIAGCLTVSVPSHADVFIAPFGGYSFGGNGLEVLVSDETTTDLEMNEGGSAGLMLGITTNDPGNIYLLFSRHNTDLRQGLLSSEVLTDLDVNYFHLGGTLYFPNGHFKPYITASAGLTQLRPDKQYSSETNLSMGFGGGVAYELTDNVSLFADIRGYATFVNSTGGLFCNETRCVWQIEGDLMWQGQTNIGVAVAF</sequence>
<protein>
    <submittedName>
        <fullName evidence="4">Porin family protein</fullName>
    </submittedName>
</protein>
<evidence type="ECO:0000256" key="1">
    <source>
        <dbReference type="ARBA" id="ARBA00022729"/>
    </source>
</evidence>
<dbReference type="Proteomes" id="UP001155546">
    <property type="component" value="Unassembled WGS sequence"/>
</dbReference>
<comment type="caution">
    <text evidence="4">The sequence shown here is derived from an EMBL/GenBank/DDBJ whole genome shotgun (WGS) entry which is preliminary data.</text>
</comment>
<keyword evidence="1 2" id="KW-0732">Signal</keyword>
<dbReference type="InterPro" id="IPR027385">
    <property type="entry name" value="Beta-barrel_OMP"/>
</dbReference>
<dbReference type="Pfam" id="PF13505">
    <property type="entry name" value="OMP_b-brl"/>
    <property type="match status" value="1"/>
</dbReference>
<feature type="chain" id="PRO_5040989385" evidence="2">
    <location>
        <begin position="23"/>
        <end position="204"/>
    </location>
</feature>
<feature type="signal peptide" evidence="2">
    <location>
        <begin position="1"/>
        <end position="22"/>
    </location>
</feature>
<dbReference type="RefSeq" id="WP_261297358.1">
    <property type="nucleotide sequence ID" value="NZ_JAMTCD010000003.1"/>
</dbReference>
<proteinExistence type="predicted"/>
<keyword evidence="5" id="KW-1185">Reference proteome</keyword>
<dbReference type="SUPFAM" id="SSF56925">
    <property type="entry name" value="OMPA-like"/>
    <property type="match status" value="1"/>
</dbReference>
<accession>A0A9X3ATX0</accession>
<gene>
    <name evidence="4" type="ORF">NE535_03805</name>
</gene>
<evidence type="ECO:0000313" key="5">
    <source>
        <dbReference type="Proteomes" id="UP001155546"/>
    </source>
</evidence>